<dbReference type="AlphaFoldDB" id="A0A4X2LS61"/>
<dbReference type="Ensembl" id="ENSVURT00010026062.1">
    <property type="protein sequence ID" value="ENSVURP00010022902.1"/>
    <property type="gene ID" value="ENSVURG00010017551.1"/>
</dbReference>
<evidence type="ECO:0000313" key="2">
    <source>
        <dbReference type="Proteomes" id="UP000314987"/>
    </source>
</evidence>
<dbReference type="GeneTree" id="ENSGT01100000264398"/>
<proteinExistence type="predicted"/>
<organism evidence="1 2">
    <name type="scientific">Vombatus ursinus</name>
    <name type="common">Common wombat</name>
    <dbReference type="NCBI Taxonomy" id="29139"/>
    <lineage>
        <taxon>Eukaryota</taxon>
        <taxon>Metazoa</taxon>
        <taxon>Chordata</taxon>
        <taxon>Craniata</taxon>
        <taxon>Vertebrata</taxon>
        <taxon>Euteleostomi</taxon>
        <taxon>Mammalia</taxon>
        <taxon>Metatheria</taxon>
        <taxon>Diprotodontia</taxon>
        <taxon>Vombatidae</taxon>
        <taxon>Vombatus</taxon>
    </lineage>
</organism>
<evidence type="ECO:0000313" key="1">
    <source>
        <dbReference type="Ensembl" id="ENSVURP00010024470.1"/>
    </source>
</evidence>
<dbReference type="Ensembl" id="ENSVURT00010027855.1">
    <property type="protein sequence ID" value="ENSVURP00010024470.1"/>
    <property type="gene ID" value="ENSVURG00010018758.1"/>
</dbReference>
<reference evidence="2" key="1">
    <citation type="submission" date="2018-12" db="EMBL/GenBank/DDBJ databases">
        <authorList>
            <person name="Yazar S."/>
        </authorList>
    </citation>
    <scope>NUCLEOTIDE SEQUENCE [LARGE SCALE GENOMIC DNA]</scope>
</reference>
<dbReference type="Proteomes" id="UP000314987">
    <property type="component" value="Unassembled WGS sequence"/>
</dbReference>
<accession>A0A4X2LS61</accession>
<sequence length="84" mass="9858">MAAQGEPQAQFKSPSFGLLENLLETLIWSLLPCLLLHLQRLSRTQHWRHSMSRTYRLLRQLRSLMKMMTCEGMKLEPHVRGLVL</sequence>
<keyword evidence="2" id="KW-1185">Reference proteome</keyword>
<name>A0A4X2LS61_VOMUR</name>
<dbReference type="OMA" id="HNMSRTY"/>
<protein>
    <submittedName>
        <fullName evidence="1">Uncharacterized protein</fullName>
    </submittedName>
</protein>
<reference evidence="1" key="2">
    <citation type="submission" date="2025-05" db="UniProtKB">
        <authorList>
            <consortium name="Ensembl"/>
        </authorList>
    </citation>
    <scope>IDENTIFICATION</scope>
</reference>